<keyword evidence="2" id="KW-1185">Reference proteome</keyword>
<dbReference type="InterPro" id="IPR044710">
    <property type="entry name" value="PTAC6"/>
</dbReference>
<dbReference type="Proteomes" id="UP001457282">
    <property type="component" value="Unassembled WGS sequence"/>
</dbReference>
<name>A0AAW1YCG6_RUBAR</name>
<gene>
    <name evidence="1" type="ORF">M0R45_011389</name>
</gene>
<comment type="caution">
    <text evidence="1">The sequence shown here is derived from an EMBL/GenBank/DDBJ whole genome shotgun (WGS) entry which is preliminary data.</text>
</comment>
<dbReference type="PANTHER" id="PTHR35994">
    <property type="entry name" value="EXPRESSED PROTEIN"/>
    <property type="match status" value="1"/>
</dbReference>
<sequence>MRATALFLSPPPLFFTHKPLFTPTTPLLLHSSHPFPFRSLKPKPTPKHPLLPPAVAAVNGDVDIAMVQSKSFVFTQGWDSEMVVDYRINEDEFHKISLLDCDFFIRKPPDPDNDVFDFREMYVTPPDTDVYAIPRVLAPMPEKYIRCAKSEFSCYNVTEPPIDAPRDPLYKSERDVLKVYLTKHYRNRRLGDPDFVLDFEEIYVIDSKTKSISRAKVLVTVPRGRTRDRRHDLLVIRDNGNSFRIVHGSEKDDPTTVIEREEWNKTRNDMERHLSKLRDYPVSNWF</sequence>
<protein>
    <submittedName>
        <fullName evidence="1">Uncharacterized protein</fullName>
    </submittedName>
</protein>
<accession>A0AAW1YCG6</accession>
<dbReference type="GO" id="GO:0000427">
    <property type="term" value="C:plastid-encoded plastid RNA polymerase complex"/>
    <property type="evidence" value="ECO:0007669"/>
    <property type="project" value="InterPro"/>
</dbReference>
<reference evidence="1 2" key="1">
    <citation type="journal article" date="2023" name="G3 (Bethesda)">
        <title>A chromosome-length genome assembly and annotation of blackberry (Rubus argutus, cv. 'Hillquist').</title>
        <authorList>
            <person name="Bruna T."/>
            <person name="Aryal R."/>
            <person name="Dudchenko O."/>
            <person name="Sargent D.J."/>
            <person name="Mead D."/>
            <person name="Buti M."/>
            <person name="Cavallini A."/>
            <person name="Hytonen T."/>
            <person name="Andres J."/>
            <person name="Pham M."/>
            <person name="Weisz D."/>
            <person name="Mascagni F."/>
            <person name="Usai G."/>
            <person name="Natali L."/>
            <person name="Bassil N."/>
            <person name="Fernandez G.E."/>
            <person name="Lomsadze A."/>
            <person name="Armour M."/>
            <person name="Olukolu B."/>
            <person name="Poorten T."/>
            <person name="Britton C."/>
            <person name="Davik J."/>
            <person name="Ashrafi H."/>
            <person name="Aiden E.L."/>
            <person name="Borodovsky M."/>
            <person name="Worthington M."/>
        </authorList>
    </citation>
    <scope>NUCLEOTIDE SEQUENCE [LARGE SCALE GENOMIC DNA]</scope>
    <source>
        <strain evidence="1">PI 553951</strain>
    </source>
</reference>
<evidence type="ECO:0000313" key="2">
    <source>
        <dbReference type="Proteomes" id="UP001457282"/>
    </source>
</evidence>
<dbReference type="AlphaFoldDB" id="A0AAW1YCG6"/>
<dbReference type="EMBL" id="JBEDUW010000002">
    <property type="protein sequence ID" value="KAK9945899.1"/>
    <property type="molecule type" value="Genomic_DNA"/>
</dbReference>
<evidence type="ECO:0000313" key="1">
    <source>
        <dbReference type="EMBL" id="KAK9945899.1"/>
    </source>
</evidence>
<dbReference type="PANTHER" id="PTHR35994:SF1">
    <property type="entry name" value="PLASTID TRANSCRIPTIONALLY ACTIVE PROTEIN 6, CHLOROPLASTIC"/>
    <property type="match status" value="1"/>
</dbReference>
<organism evidence="1 2">
    <name type="scientific">Rubus argutus</name>
    <name type="common">Southern blackberry</name>
    <dbReference type="NCBI Taxonomy" id="59490"/>
    <lineage>
        <taxon>Eukaryota</taxon>
        <taxon>Viridiplantae</taxon>
        <taxon>Streptophyta</taxon>
        <taxon>Embryophyta</taxon>
        <taxon>Tracheophyta</taxon>
        <taxon>Spermatophyta</taxon>
        <taxon>Magnoliopsida</taxon>
        <taxon>eudicotyledons</taxon>
        <taxon>Gunneridae</taxon>
        <taxon>Pentapetalae</taxon>
        <taxon>rosids</taxon>
        <taxon>fabids</taxon>
        <taxon>Rosales</taxon>
        <taxon>Rosaceae</taxon>
        <taxon>Rosoideae</taxon>
        <taxon>Rosoideae incertae sedis</taxon>
        <taxon>Rubus</taxon>
    </lineage>
</organism>
<proteinExistence type="predicted"/>